<evidence type="ECO:0000256" key="1">
    <source>
        <dbReference type="SAM" id="Phobius"/>
    </source>
</evidence>
<protein>
    <recommendedName>
        <fullName evidence="4">Glycoside hydrolase family 5 domain-containing protein</fullName>
    </recommendedName>
</protein>
<dbReference type="Proteomes" id="UP000526033">
    <property type="component" value="Unassembled WGS sequence"/>
</dbReference>
<dbReference type="Gene3D" id="3.20.20.80">
    <property type="entry name" value="Glycosidases"/>
    <property type="match status" value="1"/>
</dbReference>
<gene>
    <name evidence="2" type="ORF">GYA27_01000</name>
</gene>
<dbReference type="InterPro" id="IPR017853">
    <property type="entry name" value="GH"/>
</dbReference>
<organism evidence="2 3">
    <name type="scientific">candidate division WWE3 bacterium</name>
    <dbReference type="NCBI Taxonomy" id="2053526"/>
    <lineage>
        <taxon>Bacteria</taxon>
        <taxon>Katanobacteria</taxon>
    </lineage>
</organism>
<proteinExistence type="predicted"/>
<keyword evidence="1" id="KW-1133">Transmembrane helix</keyword>
<dbReference type="EMBL" id="JAAZNL010000010">
    <property type="protein sequence ID" value="NMB69768.1"/>
    <property type="molecule type" value="Genomic_DNA"/>
</dbReference>
<reference evidence="2 3" key="1">
    <citation type="journal article" date="2020" name="Biotechnol. Biofuels">
        <title>New insights from the biogas microbiome by comprehensive genome-resolved metagenomics of nearly 1600 species originating from multiple anaerobic digesters.</title>
        <authorList>
            <person name="Campanaro S."/>
            <person name="Treu L."/>
            <person name="Rodriguez-R L.M."/>
            <person name="Kovalovszki A."/>
            <person name="Ziels R.M."/>
            <person name="Maus I."/>
            <person name="Zhu X."/>
            <person name="Kougias P.G."/>
            <person name="Basile A."/>
            <person name="Luo G."/>
            <person name="Schluter A."/>
            <person name="Konstantinidis K.T."/>
            <person name="Angelidaki I."/>
        </authorList>
    </citation>
    <scope>NUCLEOTIDE SEQUENCE [LARGE SCALE GENOMIC DNA]</scope>
    <source>
        <strain evidence="2">AS27yjCOA_165</strain>
    </source>
</reference>
<accession>A0A7X9DK80</accession>
<evidence type="ECO:0000313" key="2">
    <source>
        <dbReference type="EMBL" id="NMB69768.1"/>
    </source>
</evidence>
<feature type="transmembrane region" description="Helical" evidence="1">
    <location>
        <begin position="35"/>
        <end position="55"/>
    </location>
</feature>
<comment type="caution">
    <text evidence="2">The sequence shown here is derived from an EMBL/GenBank/DDBJ whole genome shotgun (WGS) entry which is preliminary data.</text>
</comment>
<keyword evidence="1" id="KW-0812">Transmembrane</keyword>
<evidence type="ECO:0000313" key="3">
    <source>
        <dbReference type="Proteomes" id="UP000526033"/>
    </source>
</evidence>
<sequence length="367" mass="43755">MIFRTKTAQEKSAEKNAKELSQAKFHLHKLFSIRLVRISIIAIGLIILMPIPFFLTAHPKVQKNINYGATFSDKYAIQLGLDWRDTYIKVLDDLKIKNIRLVAYWDDIEKVQDQYDYTNIRWQVEEAQKRNVNVILAFGRKVPRYPECFEPKWWKDTKDENIRDLELLEYVKKTIQEFKQYDSIKTWQVENEPYWPFGECTQPIKTATLKKEIDVVRNLDHRPILIQDSGEGGYWLATYRLGDKLGISMYRKIWYDFWGAFFNKFIYFQYPLAYWTYKIKADVVGVPYEDIYVTELQGEPWGPGINSSLSDEEKAKSMSRTDFLDTINYAQKAGFKDLYFWGVEWWLWEKDFNNNPYFWNTAKAIIN</sequence>
<dbReference type="SUPFAM" id="SSF51445">
    <property type="entry name" value="(Trans)glycosidases"/>
    <property type="match status" value="1"/>
</dbReference>
<keyword evidence="1" id="KW-0472">Membrane</keyword>
<evidence type="ECO:0008006" key="4">
    <source>
        <dbReference type="Google" id="ProtNLM"/>
    </source>
</evidence>
<dbReference type="AlphaFoldDB" id="A0A7X9DK80"/>
<name>A0A7X9DK80_UNCKA</name>